<comment type="caution">
    <text evidence="3">The sequence shown here is derived from an EMBL/GenBank/DDBJ whole genome shotgun (WGS) entry which is preliminary data.</text>
</comment>
<evidence type="ECO:0000313" key="4">
    <source>
        <dbReference type="Proteomes" id="UP001139493"/>
    </source>
</evidence>
<dbReference type="InterPro" id="IPR011991">
    <property type="entry name" value="ArsR-like_HTH"/>
</dbReference>
<dbReference type="CDD" id="cd00090">
    <property type="entry name" value="HTH_ARSR"/>
    <property type="match status" value="1"/>
</dbReference>
<evidence type="ECO:0000259" key="2">
    <source>
        <dbReference type="PROSITE" id="PS50987"/>
    </source>
</evidence>
<protein>
    <submittedName>
        <fullName evidence="3">Transcriptional regulator, ArsR family</fullName>
    </submittedName>
</protein>
<dbReference type="NCBIfam" id="NF033788">
    <property type="entry name" value="HTH_metalloreg"/>
    <property type="match status" value="1"/>
</dbReference>
<dbReference type="Gene3D" id="1.10.10.10">
    <property type="entry name" value="Winged helix-like DNA-binding domain superfamily/Winged helix DNA-binding domain"/>
    <property type="match status" value="1"/>
</dbReference>
<dbReference type="EMBL" id="JAMTCS010000010">
    <property type="protein sequence ID" value="MCP2266007.1"/>
    <property type="molecule type" value="Genomic_DNA"/>
</dbReference>
<evidence type="ECO:0000256" key="1">
    <source>
        <dbReference type="SAM" id="MobiDB-lite"/>
    </source>
</evidence>
<feature type="compositionally biased region" description="Basic and acidic residues" evidence="1">
    <location>
        <begin position="108"/>
        <end position="127"/>
    </location>
</feature>
<feature type="region of interest" description="Disordered" evidence="1">
    <location>
        <begin position="107"/>
        <end position="127"/>
    </location>
</feature>
<dbReference type="Pfam" id="PF12840">
    <property type="entry name" value="HTH_20"/>
    <property type="match status" value="1"/>
</dbReference>
<dbReference type="InterPro" id="IPR001845">
    <property type="entry name" value="HTH_ArsR_DNA-bd_dom"/>
</dbReference>
<dbReference type="GO" id="GO:0003700">
    <property type="term" value="F:DNA-binding transcription factor activity"/>
    <property type="evidence" value="ECO:0007669"/>
    <property type="project" value="InterPro"/>
</dbReference>
<dbReference type="AlphaFoldDB" id="A0A9X2G625"/>
<dbReference type="Proteomes" id="UP001139493">
    <property type="component" value="Unassembled WGS sequence"/>
</dbReference>
<accession>A0A9X2G625</accession>
<keyword evidence="4" id="KW-1185">Reference proteome</keyword>
<organism evidence="3 4">
    <name type="scientific">Promicromonospora thailandica</name>
    <dbReference type="NCBI Taxonomy" id="765201"/>
    <lineage>
        <taxon>Bacteria</taxon>
        <taxon>Bacillati</taxon>
        <taxon>Actinomycetota</taxon>
        <taxon>Actinomycetes</taxon>
        <taxon>Micrococcales</taxon>
        <taxon>Promicromonosporaceae</taxon>
        <taxon>Promicromonospora</taxon>
    </lineage>
</organism>
<dbReference type="RefSeq" id="WP_253837482.1">
    <property type="nucleotide sequence ID" value="NZ_JAMTCS010000010.1"/>
</dbReference>
<evidence type="ECO:0000313" key="3">
    <source>
        <dbReference type="EMBL" id="MCP2266007.1"/>
    </source>
</evidence>
<proteinExistence type="predicted"/>
<dbReference type="InterPro" id="IPR036388">
    <property type="entry name" value="WH-like_DNA-bd_sf"/>
</dbReference>
<sequence>MAQHSTLDGTFQALADPTRRAVLGRLGAGPASVGELAAPFDMALPSFMKHIRYLESTGWIRSHKVGRVRTCTLERERFDVVAGWLDEQRRLWEGRTDRLEQFVTARETTARETTARETAAREEEARS</sequence>
<dbReference type="SUPFAM" id="SSF46785">
    <property type="entry name" value="Winged helix' DNA-binding domain"/>
    <property type="match status" value="1"/>
</dbReference>
<dbReference type="PANTHER" id="PTHR38600:SF2">
    <property type="entry name" value="SLL0088 PROTEIN"/>
    <property type="match status" value="1"/>
</dbReference>
<name>A0A9X2G625_9MICO</name>
<gene>
    <name evidence="3" type="ORF">APR03_003372</name>
</gene>
<dbReference type="PANTHER" id="PTHR38600">
    <property type="entry name" value="TRANSCRIPTIONAL REGULATORY PROTEIN"/>
    <property type="match status" value="1"/>
</dbReference>
<dbReference type="SMART" id="SM00418">
    <property type="entry name" value="HTH_ARSR"/>
    <property type="match status" value="1"/>
</dbReference>
<feature type="domain" description="HTH arsR-type" evidence="2">
    <location>
        <begin position="1"/>
        <end position="93"/>
    </location>
</feature>
<dbReference type="PROSITE" id="PS50987">
    <property type="entry name" value="HTH_ARSR_2"/>
    <property type="match status" value="1"/>
</dbReference>
<reference evidence="3" key="1">
    <citation type="submission" date="2022-06" db="EMBL/GenBank/DDBJ databases">
        <title>Genomic Encyclopedia of Archaeal and Bacterial Type Strains, Phase II (KMG-II): from individual species to whole genera.</title>
        <authorList>
            <person name="Goeker M."/>
        </authorList>
    </citation>
    <scope>NUCLEOTIDE SEQUENCE</scope>
    <source>
        <strain evidence="3">DSM 26652</strain>
    </source>
</reference>
<dbReference type="InterPro" id="IPR036390">
    <property type="entry name" value="WH_DNA-bd_sf"/>
</dbReference>